<keyword evidence="2" id="KW-1185">Reference proteome</keyword>
<protein>
    <submittedName>
        <fullName evidence="1">Uncharacterized protein</fullName>
    </submittedName>
</protein>
<evidence type="ECO:0000313" key="2">
    <source>
        <dbReference type="Proteomes" id="UP000256491"/>
    </source>
</evidence>
<dbReference type="Proteomes" id="UP000256491">
    <property type="component" value="Unassembled WGS sequence"/>
</dbReference>
<gene>
    <name evidence="1" type="ORF">DRF57_11140</name>
</gene>
<name>A0ABX9IK38_9FLAO</name>
<evidence type="ECO:0000313" key="1">
    <source>
        <dbReference type="EMBL" id="REC75222.1"/>
    </source>
</evidence>
<reference evidence="1 2" key="1">
    <citation type="journal article" date="2010" name="Syst. Appl. Microbiol.">
        <title>Four new species of Chryseobacterium from the rhizosphere of coastal sand dune plants, Chryseobacterium elymi sp. nov., Chryseobacterium hagamense sp. nov., Chryseobacterium lathyri sp. nov. and Chryseobacterium rhizosphaerae sp. nov.</title>
        <authorList>
            <person name="Cho S.H."/>
            <person name="Lee K.S."/>
            <person name="Shin D.S."/>
            <person name="Han J.H."/>
            <person name="Park K.S."/>
            <person name="Lee C.H."/>
            <person name="Park K.H."/>
            <person name="Kim S.B."/>
        </authorList>
    </citation>
    <scope>NUCLEOTIDE SEQUENCE [LARGE SCALE GENOMIC DNA]</scope>
    <source>
        <strain evidence="1 2">KCTC 22548</strain>
    </source>
</reference>
<dbReference type="EMBL" id="QNUF01000011">
    <property type="protein sequence ID" value="REC75222.1"/>
    <property type="molecule type" value="Genomic_DNA"/>
</dbReference>
<proteinExistence type="predicted"/>
<comment type="caution">
    <text evidence="1">The sequence shown here is derived from an EMBL/GenBank/DDBJ whole genome shotgun (WGS) entry which is preliminary data.</text>
</comment>
<sequence length="70" mass="7895">MVFGWKAKNVLGWKGLNVEELPMFLNDQSSKSPTSRSLVSNLLSPVSMSPVSTINIIQHTFYKKIKNENN</sequence>
<accession>A0ABX9IK38</accession>
<organism evidence="1 2">
    <name type="scientific">Chryseobacterium rhizosphaerae</name>
    <dbReference type="NCBI Taxonomy" id="395937"/>
    <lineage>
        <taxon>Bacteria</taxon>
        <taxon>Pseudomonadati</taxon>
        <taxon>Bacteroidota</taxon>
        <taxon>Flavobacteriia</taxon>
        <taxon>Flavobacteriales</taxon>
        <taxon>Weeksellaceae</taxon>
        <taxon>Chryseobacterium group</taxon>
        <taxon>Chryseobacterium</taxon>
    </lineage>
</organism>